<organism evidence="1 2">
    <name type="scientific">Streptococcus porcorum</name>
    <dbReference type="NCBI Taxonomy" id="701526"/>
    <lineage>
        <taxon>Bacteria</taxon>
        <taxon>Bacillati</taxon>
        <taxon>Bacillota</taxon>
        <taxon>Bacilli</taxon>
        <taxon>Lactobacillales</taxon>
        <taxon>Streptococcaceae</taxon>
        <taxon>Streptococcus</taxon>
    </lineage>
</organism>
<gene>
    <name evidence="1" type="ORF">ABID28_001108</name>
</gene>
<proteinExistence type="predicted"/>
<protein>
    <recommendedName>
        <fullName evidence="3">Transposase</fullName>
    </recommendedName>
</protein>
<sequence length="55" mass="6654">MRPKHYPYSGQKKKQPHEEIAELESKIKLLESLIWQHRAEYNYRISKIEPDSVTE</sequence>
<dbReference type="Proteomes" id="UP001549037">
    <property type="component" value="Unassembled WGS sequence"/>
</dbReference>
<name>A0ABV2JFX8_9STRE</name>
<dbReference type="EMBL" id="JBEPLN010000016">
    <property type="protein sequence ID" value="MET3634465.1"/>
    <property type="molecule type" value="Genomic_DNA"/>
</dbReference>
<reference evidence="1 2" key="1">
    <citation type="submission" date="2024-06" db="EMBL/GenBank/DDBJ databases">
        <title>Genomic Encyclopedia of Type Strains, Phase IV (KMG-IV): sequencing the most valuable type-strain genomes for metagenomic binning, comparative biology and taxonomic classification.</title>
        <authorList>
            <person name="Goeker M."/>
        </authorList>
    </citation>
    <scope>NUCLEOTIDE SEQUENCE [LARGE SCALE GENOMIC DNA]</scope>
    <source>
        <strain evidence="1 2">DSM 28302</strain>
    </source>
</reference>
<evidence type="ECO:0000313" key="2">
    <source>
        <dbReference type="Proteomes" id="UP001549037"/>
    </source>
</evidence>
<evidence type="ECO:0008006" key="3">
    <source>
        <dbReference type="Google" id="ProtNLM"/>
    </source>
</evidence>
<comment type="caution">
    <text evidence="1">The sequence shown here is derived from an EMBL/GenBank/DDBJ whole genome shotgun (WGS) entry which is preliminary data.</text>
</comment>
<accession>A0ABV2JFX8</accession>
<evidence type="ECO:0000313" key="1">
    <source>
        <dbReference type="EMBL" id="MET3634465.1"/>
    </source>
</evidence>
<keyword evidence="2" id="KW-1185">Reference proteome</keyword>